<dbReference type="Pfam" id="PF08417">
    <property type="entry name" value="PaO"/>
    <property type="match status" value="1"/>
</dbReference>
<dbReference type="GO" id="GO:0009507">
    <property type="term" value="C:chloroplast"/>
    <property type="evidence" value="ECO:0007669"/>
    <property type="project" value="UniProtKB-SubCell"/>
</dbReference>
<evidence type="ECO:0000256" key="8">
    <source>
        <dbReference type="ARBA" id="ARBA00022946"/>
    </source>
</evidence>
<protein>
    <recommendedName>
        <fullName evidence="15">Rieske domain-containing protein</fullName>
    </recommendedName>
</protein>
<dbReference type="InterPro" id="IPR036922">
    <property type="entry name" value="Rieske_2Fe-2S_sf"/>
</dbReference>
<dbReference type="Proteomes" id="UP000041254">
    <property type="component" value="Unassembled WGS sequence"/>
</dbReference>
<dbReference type="SUPFAM" id="SSF50022">
    <property type="entry name" value="ISP domain"/>
    <property type="match status" value="1"/>
</dbReference>
<keyword evidence="8" id="KW-0809">Transit peptide</keyword>
<feature type="signal peptide" evidence="14">
    <location>
        <begin position="1"/>
        <end position="19"/>
    </location>
</feature>
<keyword evidence="14" id="KW-0732">Signal</keyword>
<feature type="chain" id="PRO_5005188826" description="Rieske domain-containing protein" evidence="14">
    <location>
        <begin position="20"/>
        <end position="532"/>
    </location>
</feature>
<dbReference type="STRING" id="1169540.A0A0G4FAM8"/>
<accession>A0A0G4FAM8</accession>
<dbReference type="GO" id="GO:0051537">
    <property type="term" value="F:2 iron, 2 sulfur cluster binding"/>
    <property type="evidence" value="ECO:0007669"/>
    <property type="project" value="UniProtKB-KW"/>
</dbReference>
<evidence type="ECO:0000313" key="16">
    <source>
        <dbReference type="EMBL" id="CEM09956.1"/>
    </source>
</evidence>
<sequence length="532" mass="58559">MRLCLAVVLSCILCARLRALQPHGRLFPSPSPSKTGGGLLKGMRHRYGVSGPLDASASASVASSVVDVGVPTGGIQLHEVVDVPDSGRAAPSFDWMAHWYPIAPVSCTDKERPFSFTLLNQPLVIWWDEPKQEWRCALDRCPHRMAPLSEGRIVEGNVECPYHGWRFEGSTGGCTAIPQAQPDTPLPIGTRACATIFPCQEQQGLVWVRPTPDTQQQHGGGAEAGWPAMLTSETVDSEQPNAVTFDSFRDVPYDYATLFENLIDQSHVPITHHGSASSRKKAKHLPLRMTRPASERGFEGVYEDSEERVETVFRAPMYQHHNATRKGYSLTALHYCVPMEPGRARIIGRITVKFDNGGPVVGLLRRVPLWLVHLFALRSLDDDNIFLHVQDRRIAAAGGPGKLPQNYYLPTATDLYVAQFRTWVKKWGSNGPWGFEPLEGLTKLTPRSELLNHVDSHIIHCTQCLKALKTMNSLKGYLRVGVLLGIIGASRLAGKMAWYSGGGMVACAMAMAAISAIENALKYGPEIPMRNK</sequence>
<evidence type="ECO:0000256" key="14">
    <source>
        <dbReference type="SAM" id="SignalP"/>
    </source>
</evidence>
<organism evidence="16 17">
    <name type="scientific">Vitrella brassicaformis (strain CCMP3155)</name>
    <dbReference type="NCBI Taxonomy" id="1169540"/>
    <lineage>
        <taxon>Eukaryota</taxon>
        <taxon>Sar</taxon>
        <taxon>Alveolata</taxon>
        <taxon>Colpodellida</taxon>
        <taxon>Vitrellaceae</taxon>
        <taxon>Vitrella</taxon>
    </lineage>
</organism>
<evidence type="ECO:0000256" key="2">
    <source>
        <dbReference type="ARBA" id="ARBA00004370"/>
    </source>
</evidence>
<dbReference type="InterPro" id="IPR013626">
    <property type="entry name" value="PaO"/>
</dbReference>
<dbReference type="InterPro" id="IPR017941">
    <property type="entry name" value="Rieske_2Fe-2S"/>
</dbReference>
<keyword evidence="10" id="KW-0560">Oxidoreductase</keyword>
<dbReference type="AlphaFoldDB" id="A0A0G4FAM8"/>
<evidence type="ECO:0000256" key="13">
    <source>
        <dbReference type="ARBA" id="ARBA00023136"/>
    </source>
</evidence>
<proteinExistence type="predicted"/>
<dbReference type="Pfam" id="PF00355">
    <property type="entry name" value="Rieske"/>
    <property type="match status" value="1"/>
</dbReference>
<dbReference type="PROSITE" id="PS51296">
    <property type="entry name" value="RIESKE"/>
    <property type="match status" value="1"/>
</dbReference>
<name>A0A0G4FAM8_VITBC</name>
<keyword evidence="13" id="KW-0472">Membrane</keyword>
<dbReference type="PhylomeDB" id="A0A0G4FAM8"/>
<keyword evidence="12" id="KW-0411">Iron-sulfur</keyword>
<keyword evidence="4" id="KW-0934">Plastid</keyword>
<dbReference type="Gene3D" id="2.102.10.10">
    <property type="entry name" value="Rieske [2Fe-2S] iron-sulphur domain"/>
    <property type="match status" value="1"/>
</dbReference>
<evidence type="ECO:0000256" key="6">
    <source>
        <dbReference type="ARBA" id="ARBA00022714"/>
    </source>
</evidence>
<evidence type="ECO:0000256" key="4">
    <source>
        <dbReference type="ARBA" id="ARBA00022640"/>
    </source>
</evidence>
<reference evidence="16 17" key="1">
    <citation type="submission" date="2014-11" db="EMBL/GenBank/DDBJ databases">
        <authorList>
            <person name="Zhu J."/>
            <person name="Qi W."/>
            <person name="Song R."/>
        </authorList>
    </citation>
    <scope>NUCLEOTIDE SEQUENCE [LARGE SCALE GENOMIC DNA]</scope>
</reference>
<evidence type="ECO:0000256" key="3">
    <source>
        <dbReference type="ARBA" id="ARBA00022528"/>
    </source>
</evidence>
<keyword evidence="7" id="KW-0479">Metal-binding</keyword>
<evidence type="ECO:0000256" key="9">
    <source>
        <dbReference type="ARBA" id="ARBA00022989"/>
    </source>
</evidence>
<evidence type="ECO:0000256" key="11">
    <source>
        <dbReference type="ARBA" id="ARBA00023004"/>
    </source>
</evidence>
<evidence type="ECO:0000259" key="15">
    <source>
        <dbReference type="PROSITE" id="PS51296"/>
    </source>
</evidence>
<dbReference type="VEuPathDB" id="CryptoDB:Vbra_8946"/>
<evidence type="ECO:0000313" key="17">
    <source>
        <dbReference type="Proteomes" id="UP000041254"/>
    </source>
</evidence>
<keyword evidence="5" id="KW-0812">Transmembrane</keyword>
<dbReference type="PANTHER" id="PTHR21266:SF32">
    <property type="entry name" value="CHOLESTEROL 7-DESATURASE NVD"/>
    <property type="match status" value="1"/>
</dbReference>
<keyword evidence="11" id="KW-0408">Iron</keyword>
<keyword evidence="3" id="KW-0150">Chloroplast</keyword>
<evidence type="ECO:0000256" key="1">
    <source>
        <dbReference type="ARBA" id="ARBA00004229"/>
    </source>
</evidence>
<evidence type="ECO:0000256" key="7">
    <source>
        <dbReference type="ARBA" id="ARBA00022723"/>
    </source>
</evidence>
<evidence type="ECO:0000256" key="5">
    <source>
        <dbReference type="ARBA" id="ARBA00022692"/>
    </source>
</evidence>
<dbReference type="GO" id="GO:0010277">
    <property type="term" value="F:chlorophyllide a oxygenase activity"/>
    <property type="evidence" value="ECO:0007669"/>
    <property type="project" value="InterPro"/>
</dbReference>
<dbReference type="EMBL" id="CDMY01000398">
    <property type="protein sequence ID" value="CEM09956.1"/>
    <property type="molecule type" value="Genomic_DNA"/>
</dbReference>
<dbReference type="PANTHER" id="PTHR21266">
    <property type="entry name" value="IRON-SULFUR DOMAIN CONTAINING PROTEIN"/>
    <property type="match status" value="1"/>
</dbReference>
<evidence type="ECO:0000256" key="12">
    <source>
        <dbReference type="ARBA" id="ARBA00023014"/>
    </source>
</evidence>
<evidence type="ECO:0000256" key="10">
    <source>
        <dbReference type="ARBA" id="ARBA00023002"/>
    </source>
</evidence>
<dbReference type="GO" id="GO:0046872">
    <property type="term" value="F:metal ion binding"/>
    <property type="evidence" value="ECO:0007669"/>
    <property type="project" value="UniProtKB-KW"/>
</dbReference>
<dbReference type="InParanoid" id="A0A0G4FAM8"/>
<keyword evidence="9" id="KW-1133">Transmembrane helix</keyword>
<gene>
    <name evidence="16" type="ORF">Vbra_8946</name>
</gene>
<comment type="subcellular location">
    <subcellularLocation>
        <location evidence="2">Membrane</location>
    </subcellularLocation>
    <subcellularLocation>
        <location evidence="1">Plastid</location>
        <location evidence="1">Chloroplast</location>
    </subcellularLocation>
</comment>
<feature type="domain" description="Rieske" evidence="15">
    <location>
        <begin position="99"/>
        <end position="208"/>
    </location>
</feature>
<keyword evidence="17" id="KW-1185">Reference proteome</keyword>
<dbReference type="OrthoDB" id="426882at2759"/>
<dbReference type="SUPFAM" id="SSF55961">
    <property type="entry name" value="Bet v1-like"/>
    <property type="match status" value="1"/>
</dbReference>
<dbReference type="InterPro" id="IPR050584">
    <property type="entry name" value="Cholesterol_7-desaturase"/>
</dbReference>
<dbReference type="Gene3D" id="3.90.380.10">
    <property type="entry name" value="Naphthalene 1,2-dioxygenase Alpha Subunit, Chain A, domain 1"/>
    <property type="match status" value="1"/>
</dbReference>
<dbReference type="GO" id="GO:0016020">
    <property type="term" value="C:membrane"/>
    <property type="evidence" value="ECO:0007669"/>
    <property type="project" value="UniProtKB-SubCell"/>
</dbReference>
<keyword evidence="6" id="KW-0001">2Fe-2S</keyword>